<dbReference type="GeneID" id="37022398"/>
<protein>
    <recommendedName>
        <fullName evidence="4">MRPL25 domain-containing protein</fullName>
    </recommendedName>
</protein>
<evidence type="ECO:0000256" key="1">
    <source>
        <dbReference type="SAM" id="SignalP"/>
    </source>
</evidence>
<proteinExistence type="predicted"/>
<feature type="signal peptide" evidence="1">
    <location>
        <begin position="1"/>
        <end position="24"/>
    </location>
</feature>
<dbReference type="InParanoid" id="A0A316VLU4"/>
<dbReference type="Proteomes" id="UP000245771">
    <property type="component" value="Unassembled WGS sequence"/>
</dbReference>
<reference evidence="2 3" key="1">
    <citation type="journal article" date="2018" name="Mol. Biol. Evol.">
        <title>Broad Genomic Sampling Reveals a Smut Pathogenic Ancestry of the Fungal Clade Ustilaginomycotina.</title>
        <authorList>
            <person name="Kijpornyongpan T."/>
            <person name="Mondo S.J."/>
            <person name="Barry K."/>
            <person name="Sandor L."/>
            <person name="Lee J."/>
            <person name="Lipzen A."/>
            <person name="Pangilinan J."/>
            <person name="LaButti K."/>
            <person name="Hainaut M."/>
            <person name="Henrissat B."/>
            <person name="Grigoriev I.V."/>
            <person name="Spatafora J.W."/>
            <person name="Aime M.C."/>
        </authorList>
    </citation>
    <scope>NUCLEOTIDE SEQUENCE [LARGE SCALE GENOMIC DNA]</scope>
    <source>
        <strain evidence="2 3">MCA 3882</strain>
    </source>
</reference>
<dbReference type="EMBL" id="KZ819602">
    <property type="protein sequence ID" value="PWN36535.1"/>
    <property type="molecule type" value="Genomic_DNA"/>
</dbReference>
<feature type="chain" id="PRO_5016455303" description="MRPL25 domain-containing protein" evidence="1">
    <location>
        <begin position="25"/>
        <end position="161"/>
    </location>
</feature>
<evidence type="ECO:0000313" key="2">
    <source>
        <dbReference type="EMBL" id="PWN36535.1"/>
    </source>
</evidence>
<dbReference type="RefSeq" id="XP_025356837.1">
    <property type="nucleotide sequence ID" value="XM_025500617.1"/>
</dbReference>
<dbReference type="AlphaFoldDB" id="A0A316VLU4"/>
<keyword evidence="1" id="KW-0732">Signal</keyword>
<keyword evidence="3" id="KW-1185">Reference proteome</keyword>
<evidence type="ECO:0000313" key="3">
    <source>
        <dbReference type="Proteomes" id="UP000245771"/>
    </source>
</evidence>
<accession>A0A316VLU4</accession>
<evidence type="ECO:0008006" key="4">
    <source>
        <dbReference type="Google" id="ProtNLM"/>
    </source>
</evidence>
<name>A0A316VLU4_9BASI</name>
<sequence>MISQSFKLLLNALHIIIFPFACFSVYNPPRSPSPVSLEPLNFDDGWKAFLYPTHSEHVEESNEQHVSTTSKPKIVSATQIPQSKPEIVKIRGKGGRKRFLTDEERVLKARERTKKWRAERIKVEPDYLAKAGRIAREKRRYKKLHGIITPEKRKRYRQAKA</sequence>
<gene>
    <name evidence="2" type="ORF">FA14DRAFT_175847</name>
</gene>
<organism evidence="2 3">
    <name type="scientific">Meira miltonrushii</name>
    <dbReference type="NCBI Taxonomy" id="1280837"/>
    <lineage>
        <taxon>Eukaryota</taxon>
        <taxon>Fungi</taxon>
        <taxon>Dikarya</taxon>
        <taxon>Basidiomycota</taxon>
        <taxon>Ustilaginomycotina</taxon>
        <taxon>Exobasidiomycetes</taxon>
        <taxon>Exobasidiales</taxon>
        <taxon>Brachybasidiaceae</taxon>
        <taxon>Meira</taxon>
    </lineage>
</organism>